<feature type="compositionally biased region" description="Basic and acidic residues" evidence="1">
    <location>
        <begin position="362"/>
        <end position="371"/>
    </location>
</feature>
<evidence type="ECO:0000256" key="1">
    <source>
        <dbReference type="SAM" id="MobiDB-lite"/>
    </source>
</evidence>
<feature type="transmembrane region" description="Helical" evidence="2">
    <location>
        <begin position="80"/>
        <end position="97"/>
    </location>
</feature>
<gene>
    <name evidence="3" type="ORF">GCM10009544_43820</name>
</gene>
<feature type="region of interest" description="Disordered" evidence="1">
    <location>
        <begin position="11"/>
        <end position="78"/>
    </location>
</feature>
<evidence type="ECO:0000313" key="3">
    <source>
        <dbReference type="EMBL" id="GAA0477034.1"/>
    </source>
</evidence>
<evidence type="ECO:0000256" key="2">
    <source>
        <dbReference type="SAM" id="Phobius"/>
    </source>
</evidence>
<feature type="compositionally biased region" description="Low complexity" evidence="1">
    <location>
        <begin position="129"/>
        <end position="148"/>
    </location>
</feature>
<dbReference type="Proteomes" id="UP001499895">
    <property type="component" value="Unassembled WGS sequence"/>
</dbReference>
<keyword evidence="2" id="KW-0812">Transmembrane</keyword>
<keyword evidence="4" id="KW-1185">Reference proteome</keyword>
<reference evidence="3 4" key="1">
    <citation type="journal article" date="2019" name="Int. J. Syst. Evol. Microbiol.">
        <title>The Global Catalogue of Microorganisms (GCM) 10K type strain sequencing project: providing services to taxonomists for standard genome sequencing and annotation.</title>
        <authorList>
            <consortium name="The Broad Institute Genomics Platform"/>
            <consortium name="The Broad Institute Genome Sequencing Center for Infectious Disease"/>
            <person name="Wu L."/>
            <person name="Ma J."/>
        </authorList>
    </citation>
    <scope>NUCLEOTIDE SEQUENCE [LARGE SCALE GENOMIC DNA]</scope>
    <source>
        <strain evidence="3 4">JCM 10649</strain>
    </source>
</reference>
<keyword evidence="2" id="KW-1133">Transmembrane helix</keyword>
<keyword evidence="2" id="KW-0472">Membrane</keyword>
<evidence type="ECO:0000313" key="4">
    <source>
        <dbReference type="Proteomes" id="UP001499895"/>
    </source>
</evidence>
<sequence>MPDEVWERFARDHERAIRASAPKEPSAQERSEPRPAQGRGKLFAGAARRGRSASPELPEGWRTGPAWREMDGRSTRGRRLRGGVGVLAAVAVILVALNPGKALSWLPGGPEGDAAASHSSPAPLPPETGRPSAAPGGAGADTPTPGRPFAGSPAERYADGPAGIVLPEAEAVGDMTKEQVASALKLTKDFLVAANLDPATLRGERPAAALALLDPLQEGVADTLSAGLSKPDREHDPLMLVSRFDRNEVSMAGETVKTRGRMTFEAGKNGSVAVHADYTFVYPLTKAAKGSHAVERTIVRRVLDTEVLDPARFKVTPGTLVVRSYAVDIANSSCGVYDGFLHPVFDADRRGAARPSGPAVDPYDRSRELDAARGAGGRAGGDDPCGTVTRT</sequence>
<protein>
    <submittedName>
        <fullName evidence="3">Uncharacterized protein</fullName>
    </submittedName>
</protein>
<organism evidence="3 4">
    <name type="scientific">Streptomyces stramineus</name>
    <dbReference type="NCBI Taxonomy" id="173861"/>
    <lineage>
        <taxon>Bacteria</taxon>
        <taxon>Bacillati</taxon>
        <taxon>Actinomycetota</taxon>
        <taxon>Actinomycetes</taxon>
        <taxon>Kitasatosporales</taxon>
        <taxon>Streptomycetaceae</taxon>
        <taxon>Streptomyces</taxon>
    </lineage>
</organism>
<proteinExistence type="predicted"/>
<comment type="caution">
    <text evidence="3">The sequence shown here is derived from an EMBL/GenBank/DDBJ whole genome shotgun (WGS) entry which is preliminary data.</text>
</comment>
<name>A0ABN1AI18_9ACTN</name>
<feature type="region of interest" description="Disordered" evidence="1">
    <location>
        <begin position="351"/>
        <end position="391"/>
    </location>
</feature>
<dbReference type="RefSeq" id="WP_344093399.1">
    <property type="nucleotide sequence ID" value="NZ_BAAAHB010000054.1"/>
</dbReference>
<dbReference type="EMBL" id="BAAAHB010000054">
    <property type="protein sequence ID" value="GAA0477034.1"/>
    <property type="molecule type" value="Genomic_DNA"/>
</dbReference>
<accession>A0ABN1AI18</accession>
<feature type="region of interest" description="Disordered" evidence="1">
    <location>
        <begin position="108"/>
        <end position="160"/>
    </location>
</feature>